<dbReference type="OrthoDB" id="10459984at2759"/>
<dbReference type="RefSeq" id="XP_004256113.1">
    <property type="nucleotide sequence ID" value="XM_004256065.1"/>
</dbReference>
<dbReference type="KEGG" id="eiv:EIN_287480"/>
<dbReference type="EMBL" id="KB206647">
    <property type="protein sequence ID" value="ELP89342.1"/>
    <property type="molecule type" value="Genomic_DNA"/>
</dbReference>
<keyword evidence="2" id="KW-1185">Reference proteome</keyword>
<reference evidence="1 2" key="1">
    <citation type="submission" date="2012-10" db="EMBL/GenBank/DDBJ databases">
        <authorList>
            <person name="Zafar N."/>
            <person name="Inman J."/>
            <person name="Hall N."/>
            <person name="Lorenzi H."/>
            <person name="Caler E."/>
        </authorList>
    </citation>
    <scope>NUCLEOTIDE SEQUENCE [LARGE SCALE GENOMIC DNA]</scope>
    <source>
        <strain evidence="1 2">IP1</strain>
    </source>
</reference>
<sequence>MIVSKYFLTLEDYIRLERVCKKFENTIAKFHYNPIPLTQITINYFSHLETLILYNTSDHFYSQITSEN</sequence>
<proteinExistence type="predicted"/>
<protein>
    <submittedName>
        <fullName evidence="1">Leucine rich repeat containing protein BspA family protein</fullName>
    </submittedName>
</protein>
<dbReference type="AlphaFoldDB" id="A0A0A1U4Y7"/>
<name>A0A0A1U4Y7_ENTIV</name>
<evidence type="ECO:0000313" key="2">
    <source>
        <dbReference type="Proteomes" id="UP000014680"/>
    </source>
</evidence>
<accession>A0A0A1U4Y7</accession>
<feature type="non-terminal residue" evidence="1">
    <location>
        <position position="68"/>
    </location>
</feature>
<dbReference type="VEuPathDB" id="AmoebaDB:EIN_287480"/>
<gene>
    <name evidence="1" type="ORF">EIN_287480</name>
</gene>
<organism evidence="1 2">
    <name type="scientific">Entamoeba invadens IP1</name>
    <dbReference type="NCBI Taxonomy" id="370355"/>
    <lineage>
        <taxon>Eukaryota</taxon>
        <taxon>Amoebozoa</taxon>
        <taxon>Evosea</taxon>
        <taxon>Archamoebae</taxon>
        <taxon>Mastigamoebida</taxon>
        <taxon>Entamoebidae</taxon>
        <taxon>Entamoeba</taxon>
    </lineage>
</organism>
<evidence type="ECO:0000313" key="1">
    <source>
        <dbReference type="EMBL" id="ELP89342.1"/>
    </source>
</evidence>
<dbReference type="Proteomes" id="UP000014680">
    <property type="component" value="Unassembled WGS sequence"/>
</dbReference>
<dbReference type="GeneID" id="14888317"/>
<feature type="non-terminal residue" evidence="1">
    <location>
        <position position="1"/>
    </location>
</feature>